<sequence length="274" mass="30064">METIPGSGEKISVATVVRAASGQSQIRQSISPSLISALFGTSAKGMSSMLAASLIEIQQQLNAGRRVEELEFPFGGFFLGACKECIGKDLNEIFDVSVRLSTAFGQSNYGVRSEISDSSKLAFRDWAEKIKKDLFSLESPALYHHDFTKDFNVPLKVGGKSIKIGFLKGSYAANFGVMRPGVSSSADTRSLKAKVFDLEAVNRSNMFSVLNTELLVGCPNVETLSYLSNKERNNFIDSLEFLEKESKARHVSFIKFESHLQAAHHLSSKIYVKA</sequence>
<gene>
    <name evidence="1" type="ORF">NSP04_01295</name>
</gene>
<proteinExistence type="predicted"/>
<reference evidence="1" key="1">
    <citation type="submission" date="2022-07" db="EMBL/GenBank/DDBJ databases">
        <authorList>
            <person name="Xamxidin M."/>
        </authorList>
    </citation>
    <scope>NUCLEOTIDE SEQUENCE</scope>
    <source>
        <strain evidence="1">YS8-69</strain>
    </source>
</reference>
<name>A0ABT1XG50_9BURK</name>
<dbReference type="Proteomes" id="UP001165267">
    <property type="component" value="Unassembled WGS sequence"/>
</dbReference>
<comment type="caution">
    <text evidence="1">The sequence shown here is derived from an EMBL/GenBank/DDBJ whole genome shotgun (WGS) entry which is preliminary data.</text>
</comment>
<accession>A0ABT1XG50</accession>
<evidence type="ECO:0000313" key="1">
    <source>
        <dbReference type="EMBL" id="MCR2745277.1"/>
    </source>
</evidence>
<dbReference type="EMBL" id="JANKHG010000001">
    <property type="protein sequence ID" value="MCR2745277.1"/>
    <property type="molecule type" value="Genomic_DNA"/>
</dbReference>
<keyword evidence="2" id="KW-1185">Reference proteome</keyword>
<protein>
    <submittedName>
        <fullName evidence="1">Uncharacterized protein</fullName>
    </submittedName>
</protein>
<organism evidence="1 2">
    <name type="scientific">Limnobacter parvus</name>
    <dbReference type="NCBI Taxonomy" id="2939690"/>
    <lineage>
        <taxon>Bacteria</taxon>
        <taxon>Pseudomonadati</taxon>
        <taxon>Pseudomonadota</taxon>
        <taxon>Betaproteobacteria</taxon>
        <taxon>Burkholderiales</taxon>
        <taxon>Burkholderiaceae</taxon>
        <taxon>Limnobacter</taxon>
    </lineage>
</organism>
<evidence type="ECO:0000313" key="2">
    <source>
        <dbReference type="Proteomes" id="UP001165267"/>
    </source>
</evidence>